<gene>
    <name evidence="3" type="ORF">ACHAW5_006661</name>
</gene>
<feature type="region of interest" description="Disordered" evidence="1">
    <location>
        <begin position="15"/>
        <end position="49"/>
    </location>
</feature>
<dbReference type="Proteomes" id="UP001530315">
    <property type="component" value="Unassembled WGS sequence"/>
</dbReference>
<feature type="domain" description="Hyaluronan/mRNA-binding protein" evidence="2">
    <location>
        <begin position="158"/>
        <end position="262"/>
    </location>
</feature>
<feature type="compositionally biased region" description="Basic and acidic residues" evidence="1">
    <location>
        <begin position="334"/>
        <end position="346"/>
    </location>
</feature>
<evidence type="ECO:0000313" key="4">
    <source>
        <dbReference type="Proteomes" id="UP001530315"/>
    </source>
</evidence>
<dbReference type="Gene3D" id="6.10.140.1040">
    <property type="match status" value="1"/>
</dbReference>
<feature type="compositionally biased region" description="Basic and acidic residues" evidence="1">
    <location>
        <begin position="293"/>
        <end position="327"/>
    </location>
</feature>
<evidence type="ECO:0000259" key="2">
    <source>
        <dbReference type="SMART" id="SM01233"/>
    </source>
</evidence>
<evidence type="ECO:0000256" key="1">
    <source>
        <dbReference type="SAM" id="MobiDB-lite"/>
    </source>
</evidence>
<dbReference type="InterPro" id="IPR006861">
    <property type="entry name" value="HABP4_PAIRBP1-bd"/>
</dbReference>
<feature type="compositionally biased region" description="Basic and acidic residues" evidence="1">
    <location>
        <begin position="124"/>
        <end position="147"/>
    </location>
</feature>
<reference evidence="3 4" key="1">
    <citation type="submission" date="2024-10" db="EMBL/GenBank/DDBJ databases">
        <title>Updated reference genomes for cyclostephanoid diatoms.</title>
        <authorList>
            <person name="Roberts W.R."/>
            <person name="Alverson A.J."/>
        </authorList>
    </citation>
    <scope>NUCLEOTIDE SEQUENCE [LARGE SCALE GENOMIC DNA]</scope>
    <source>
        <strain evidence="3 4">AJA276-08</strain>
    </source>
</reference>
<sequence length="393" mass="42038">MDDPVFDLLAVCDGAVKPQSSPPPPMFSPEDGEGLHGENGRHKQLESHHSSRVFLVNRPRSGELPTDLLTTIQLQLTNSTFVALSNSSHLLQSNFFAALDDSDNEGKTPAPAVAKKKEKAPPPPKKEVVEPSKVENRPSRNDRDKKGGRGGRIPARDGKRAYDRRSGTGRGKEIKKEGGGGHNWGSEKIDAKKAEGPVTEGADSTPEGEPEKEVAEEEAVEVKEPEPEPEPEDNTMSYDEYMATKARPDSEAFKPLEARKVENEFVGKATTKKETEDFLVMGGGKQPKKKGSTKKEPEKLVLDFKIKSAITDDREGGRREGRRDGGGRDGGGGGRREGGERRDGRGGRGGRGGGDRGDRGGRRERGGRGGGGGGGGRGSKGLDTTDASAFPSL</sequence>
<feature type="compositionally biased region" description="Gly residues" evidence="1">
    <location>
        <begin position="368"/>
        <end position="379"/>
    </location>
</feature>
<accession>A0ABD3N5G9</accession>
<feature type="region of interest" description="Disordered" evidence="1">
    <location>
        <begin position="268"/>
        <end position="393"/>
    </location>
</feature>
<dbReference type="Pfam" id="PF04774">
    <property type="entry name" value="HABP4_PAI-RBP1"/>
    <property type="match status" value="1"/>
</dbReference>
<dbReference type="EMBL" id="JALLAZ020001608">
    <property type="protein sequence ID" value="KAL3771252.1"/>
    <property type="molecule type" value="Genomic_DNA"/>
</dbReference>
<dbReference type="SMART" id="SM01233">
    <property type="entry name" value="HABP4_PAI-RBP1"/>
    <property type="match status" value="1"/>
</dbReference>
<feature type="compositionally biased region" description="Basic and acidic residues" evidence="1">
    <location>
        <begin position="33"/>
        <end position="49"/>
    </location>
</feature>
<dbReference type="InterPro" id="IPR039764">
    <property type="entry name" value="HABP4/SERBP1-like"/>
</dbReference>
<feature type="compositionally biased region" description="Acidic residues" evidence="1">
    <location>
        <begin position="206"/>
        <end position="219"/>
    </location>
</feature>
<feature type="compositionally biased region" description="Basic and acidic residues" evidence="1">
    <location>
        <begin position="353"/>
        <end position="367"/>
    </location>
</feature>
<protein>
    <recommendedName>
        <fullName evidence="2">Hyaluronan/mRNA-binding protein domain-containing protein</fullName>
    </recommendedName>
</protein>
<comment type="caution">
    <text evidence="3">The sequence shown here is derived from an EMBL/GenBank/DDBJ whole genome shotgun (WGS) entry which is preliminary data.</text>
</comment>
<dbReference type="PANTHER" id="PTHR12299">
    <property type="entry name" value="HYALURONIC ACID-BINDING PROTEIN 4"/>
    <property type="match status" value="1"/>
</dbReference>
<feature type="region of interest" description="Disordered" evidence="1">
    <location>
        <begin position="100"/>
        <end position="237"/>
    </location>
</feature>
<organism evidence="3 4">
    <name type="scientific">Stephanodiscus triporus</name>
    <dbReference type="NCBI Taxonomy" id="2934178"/>
    <lineage>
        <taxon>Eukaryota</taxon>
        <taxon>Sar</taxon>
        <taxon>Stramenopiles</taxon>
        <taxon>Ochrophyta</taxon>
        <taxon>Bacillariophyta</taxon>
        <taxon>Coscinodiscophyceae</taxon>
        <taxon>Thalassiosirophycidae</taxon>
        <taxon>Stephanodiscales</taxon>
        <taxon>Stephanodiscaceae</taxon>
        <taxon>Stephanodiscus</taxon>
    </lineage>
</organism>
<proteinExistence type="predicted"/>
<keyword evidence="4" id="KW-1185">Reference proteome</keyword>
<dbReference type="AlphaFoldDB" id="A0ABD3N5G9"/>
<name>A0ABD3N5G9_9STRA</name>
<dbReference type="PANTHER" id="PTHR12299:SF17">
    <property type="entry name" value="AT19571P-RELATED"/>
    <property type="match status" value="1"/>
</dbReference>
<evidence type="ECO:0000313" key="3">
    <source>
        <dbReference type="EMBL" id="KAL3771252.1"/>
    </source>
</evidence>
<feature type="compositionally biased region" description="Basic and acidic residues" evidence="1">
    <location>
        <begin position="154"/>
        <end position="195"/>
    </location>
</feature>